<evidence type="ECO:0000259" key="6">
    <source>
        <dbReference type="SMART" id="SM01302"/>
    </source>
</evidence>
<dbReference type="Pfam" id="PF14538">
    <property type="entry name" value="Raptor_N"/>
    <property type="match status" value="1"/>
</dbReference>
<dbReference type="SUPFAM" id="SSF48371">
    <property type="entry name" value="ARM repeat"/>
    <property type="match status" value="1"/>
</dbReference>
<name>A0A167E7Y5_9ASCO</name>
<dbReference type="GO" id="GO:0030874">
    <property type="term" value="C:nucleolar chromatin"/>
    <property type="evidence" value="ECO:0007669"/>
    <property type="project" value="EnsemblFungi"/>
</dbReference>
<dbReference type="SMART" id="SM00320">
    <property type="entry name" value="WD40"/>
    <property type="match status" value="6"/>
</dbReference>
<feature type="region of interest" description="Disordered" evidence="5">
    <location>
        <begin position="711"/>
        <end position="750"/>
    </location>
</feature>
<dbReference type="Pfam" id="PF00400">
    <property type="entry name" value="WD40"/>
    <property type="match status" value="1"/>
</dbReference>
<dbReference type="GO" id="GO:0009267">
    <property type="term" value="P:cellular response to starvation"/>
    <property type="evidence" value="ECO:0007669"/>
    <property type="project" value="EnsemblFungi"/>
</dbReference>
<comment type="similarity">
    <text evidence="1">Belongs to the WD repeat RAPTOR family.</text>
</comment>
<dbReference type="AlphaFoldDB" id="A0A167E7Y5"/>
<dbReference type="GO" id="GO:0030674">
    <property type="term" value="F:protein-macromolecule adaptor activity"/>
    <property type="evidence" value="ECO:0007669"/>
    <property type="project" value="TreeGrafter"/>
</dbReference>
<dbReference type="InterPro" id="IPR019775">
    <property type="entry name" value="WD40_repeat_CS"/>
</dbReference>
<evidence type="ECO:0000256" key="2">
    <source>
        <dbReference type="ARBA" id="ARBA00022574"/>
    </source>
</evidence>
<protein>
    <submittedName>
        <fullName evidence="7">Kog1p</fullName>
    </submittedName>
</protein>
<dbReference type="PANTHER" id="PTHR12848">
    <property type="entry name" value="REGULATORY-ASSOCIATED PROTEIN OF MTOR"/>
    <property type="match status" value="1"/>
</dbReference>
<keyword evidence="2 4" id="KW-0853">WD repeat</keyword>
<keyword evidence="3" id="KW-0677">Repeat</keyword>
<feature type="repeat" description="WD" evidence="4">
    <location>
        <begin position="1113"/>
        <end position="1155"/>
    </location>
</feature>
<dbReference type="OrthoDB" id="10262360at2759"/>
<dbReference type="GO" id="GO:0031139">
    <property type="term" value="P:positive regulation of conjugation with cellular fusion"/>
    <property type="evidence" value="ECO:0007669"/>
    <property type="project" value="EnsemblFungi"/>
</dbReference>
<dbReference type="Gene3D" id="2.130.10.10">
    <property type="entry name" value="YVTN repeat-like/Quinoprotein amine dehydrogenase"/>
    <property type="match status" value="1"/>
</dbReference>
<feature type="domain" description="Raptor N-terminal CASPase-like" evidence="6">
    <location>
        <begin position="1"/>
        <end position="116"/>
    </location>
</feature>
<dbReference type="InterPro" id="IPR016024">
    <property type="entry name" value="ARM-type_fold"/>
</dbReference>
<dbReference type="GO" id="GO:0030307">
    <property type="term" value="P:positive regulation of cell growth"/>
    <property type="evidence" value="ECO:0007669"/>
    <property type="project" value="TreeGrafter"/>
</dbReference>
<feature type="compositionally biased region" description="Low complexity" evidence="5">
    <location>
        <begin position="724"/>
        <end position="733"/>
    </location>
</feature>
<accession>A0A167E7Y5</accession>
<organism evidence="7 8">
    <name type="scientific">Sugiyamaella lignohabitans</name>
    <dbReference type="NCBI Taxonomy" id="796027"/>
    <lineage>
        <taxon>Eukaryota</taxon>
        <taxon>Fungi</taxon>
        <taxon>Dikarya</taxon>
        <taxon>Ascomycota</taxon>
        <taxon>Saccharomycotina</taxon>
        <taxon>Dipodascomycetes</taxon>
        <taxon>Dipodascales</taxon>
        <taxon>Trichomonascaceae</taxon>
        <taxon>Sugiyamaella</taxon>
    </lineage>
</organism>
<dbReference type="Gene3D" id="1.25.10.10">
    <property type="entry name" value="Leucine-rich Repeat Variant"/>
    <property type="match status" value="1"/>
</dbReference>
<keyword evidence="8" id="KW-1185">Reference proteome</keyword>
<dbReference type="PROSITE" id="PS50082">
    <property type="entry name" value="WD_REPEATS_2"/>
    <property type="match status" value="1"/>
</dbReference>
<dbReference type="EMBL" id="CP014502">
    <property type="protein sequence ID" value="ANB13751.1"/>
    <property type="molecule type" value="Genomic_DNA"/>
</dbReference>
<dbReference type="SMART" id="SM01302">
    <property type="entry name" value="Raptor_N"/>
    <property type="match status" value="1"/>
</dbReference>
<dbReference type="PROSITE" id="PS00678">
    <property type="entry name" value="WD_REPEATS_1"/>
    <property type="match status" value="1"/>
</dbReference>
<dbReference type="InterPro" id="IPR004083">
    <property type="entry name" value="Raptor"/>
</dbReference>
<dbReference type="InterPro" id="IPR036322">
    <property type="entry name" value="WD40_repeat_dom_sf"/>
</dbReference>
<dbReference type="GO" id="GO:0000329">
    <property type="term" value="C:fungal-type vacuole membrane"/>
    <property type="evidence" value="ECO:0007669"/>
    <property type="project" value="EnsemblFungi"/>
</dbReference>
<dbReference type="GeneID" id="30036854"/>
<dbReference type="Proteomes" id="UP000189580">
    <property type="component" value="Chromosome d"/>
</dbReference>
<evidence type="ECO:0000256" key="3">
    <source>
        <dbReference type="ARBA" id="ARBA00022737"/>
    </source>
</evidence>
<dbReference type="KEGG" id="slb:AWJ20_4695"/>
<dbReference type="GO" id="GO:0005886">
    <property type="term" value="C:plasma membrane"/>
    <property type="evidence" value="ECO:0007669"/>
    <property type="project" value="EnsemblFungi"/>
</dbReference>
<dbReference type="GO" id="GO:0010506">
    <property type="term" value="P:regulation of autophagy"/>
    <property type="evidence" value="ECO:0007669"/>
    <property type="project" value="TreeGrafter"/>
</dbReference>
<dbReference type="GO" id="GO:0031929">
    <property type="term" value="P:TOR signaling"/>
    <property type="evidence" value="ECO:0007669"/>
    <property type="project" value="InterPro"/>
</dbReference>
<dbReference type="InterPro" id="IPR001680">
    <property type="entry name" value="WD40_rpt"/>
</dbReference>
<dbReference type="InterPro" id="IPR015943">
    <property type="entry name" value="WD40/YVTN_repeat-like_dom_sf"/>
</dbReference>
<proteinExistence type="inferred from homology"/>
<dbReference type="InterPro" id="IPR011989">
    <property type="entry name" value="ARM-like"/>
</dbReference>
<gene>
    <name evidence="7" type="primary">KOG1</name>
    <name evidence="7" type="ORF">AWJ20_4695</name>
</gene>
<evidence type="ECO:0000256" key="5">
    <source>
        <dbReference type="SAM" id="MobiDB-lite"/>
    </source>
</evidence>
<feature type="compositionally biased region" description="Polar residues" evidence="5">
    <location>
        <begin position="711"/>
        <end position="723"/>
    </location>
</feature>
<dbReference type="GO" id="GO:0043130">
    <property type="term" value="F:ubiquitin binding"/>
    <property type="evidence" value="ECO:0007669"/>
    <property type="project" value="EnsemblFungi"/>
</dbReference>
<dbReference type="GO" id="GO:0031931">
    <property type="term" value="C:TORC1 complex"/>
    <property type="evidence" value="ECO:0007669"/>
    <property type="project" value="EnsemblFungi"/>
</dbReference>
<dbReference type="InterPro" id="IPR029347">
    <property type="entry name" value="Raptor_N"/>
</dbReference>
<sequence length="1248" mass="139150">MNDPKKSLEMIGKALQSQYEALSTRTKYKQSLDPNVEDAKRFCMSLRRSARDERILFHYNGHGVPRPTPSGEIWVFNRGYTQYIPVSVYDLQTWLGAPCIYAYDCHAAGHIVNNFNAFVEKRKENEKKNGPDPNGPPAEAYENCIQLAACRADEVLPMHPELPADLFTCCITSPIDIAVRWFVMQSPLLRGQFDNLSIPGKITDRRTPLGELNWIFTAITDTIAWSTLEGPLFKRLFRQDLVVAAMFRNFLLAVRIMRVHNCHPVSSPELPDTHNHPMWDAWDLAVDHCLVQLPMLQAASEPGGVPYTYKHSDFFEQQLTAFEVWLKYKSSDLDKPPEQLPVLLQVLLSQIHRLRALVLLSKYLDLGPKAVHLALSIGIFPYVLKLLQSPAPELKPVLVFIWARIMAVDHKAIKQELVKENGYAYFINILIPQDGPVVNAINVPEHLAMCAFVTALFCEGYKQGQRLCMGPDLFQACLTHTEELESPLLRQWATLCISQLWDGYPEAKWQALVKDKTALDRLSRLLNDPVPEVRTACIVALTTFLGDGETVNPNSPNINATAVTSGLTHGDIRQKELSFAISVLALTNDASSIVRREVVVFYSKFVKQYRSRFLVAAYSSLEEDVAILRSQTNIDDIRANSPAHGSIYTVVWRALLVLTEDPFPEVADYAQDVVDYVFQLLRKTPLSAEVEKLEQYLVQYSMSSLSVNLPELQNNSPNKATRVSSMGPSAVAGSGVGHGSHNGPTSESKFSQTLLKRSVSFANTLKQYAWGSGEEEQLQSQNQHPQHGRAGNGSASGSNTLWGGFGGSFVNSTGAGAGNLGNTRSAFPTVTTVAYGVGRRPRPVRYQTKDYTKKIVLPLASGFFEWSCEYFQEPQMCNTESDEPGSERYLERVWRKSRNEHIIAETQVQKEMAVYGGWSTHVGLLNNLTQPTKLEFAQFEPHLVGVDDRDGVTVWDWTESTKLNRFCNSNPVGTRITEAKFLNEDDVPLLLTGSSEGVVRIYRHYESVKNIELACSWRVLTDLLPAHRNSGLIAEWQQSRGALLVGGDVRVIRVWDAPRELCTSDIPARSGSPVTALTSDQVAGNIVVAGFGDGGIRVYDRRLGPRESLVKTWKRHKSWVVNVRMQRGGARELVSGSTDGQVYLWDIRLDEPVLSFQAHSNGMRAIDVHEHAPVIATGSQTVGIWSTNGNRVATVRPPSSGYSLGSKASQVSALSFHPHRMIMAVNNVQDAHIGVFNCTDDPSRKYGR</sequence>
<dbReference type="GO" id="GO:0071230">
    <property type="term" value="P:cellular response to amino acid stimulus"/>
    <property type="evidence" value="ECO:0007669"/>
    <property type="project" value="TreeGrafter"/>
</dbReference>
<evidence type="ECO:0000256" key="4">
    <source>
        <dbReference type="PROSITE-ProRule" id="PRU00221"/>
    </source>
</evidence>
<dbReference type="PRINTS" id="PR01547">
    <property type="entry name" value="YEAST176DUF"/>
</dbReference>
<dbReference type="SUPFAM" id="SSF50978">
    <property type="entry name" value="WD40 repeat-like"/>
    <property type="match status" value="1"/>
</dbReference>
<evidence type="ECO:0000256" key="1">
    <source>
        <dbReference type="ARBA" id="ARBA00009257"/>
    </source>
</evidence>
<dbReference type="PANTHER" id="PTHR12848:SF16">
    <property type="entry name" value="REGULATORY-ASSOCIATED PROTEIN OF MTOR"/>
    <property type="match status" value="1"/>
</dbReference>
<feature type="region of interest" description="Disordered" evidence="5">
    <location>
        <begin position="772"/>
        <end position="797"/>
    </location>
</feature>
<reference evidence="7 8" key="1">
    <citation type="submission" date="2016-02" db="EMBL/GenBank/DDBJ databases">
        <title>Complete genome sequence and transcriptome regulation of the pentose utilising yeast Sugiyamaella lignohabitans.</title>
        <authorList>
            <person name="Bellasio M."/>
            <person name="Peymann A."/>
            <person name="Valli M."/>
            <person name="Sipitzky M."/>
            <person name="Graf A."/>
            <person name="Sauer M."/>
            <person name="Marx H."/>
            <person name="Mattanovich D."/>
        </authorList>
    </citation>
    <scope>NUCLEOTIDE SEQUENCE [LARGE SCALE GENOMIC DNA]</scope>
    <source>
        <strain evidence="7 8">CBS 10342</strain>
    </source>
</reference>
<evidence type="ECO:0000313" key="7">
    <source>
        <dbReference type="EMBL" id="ANB13751.1"/>
    </source>
</evidence>
<dbReference type="RefSeq" id="XP_018736228.1">
    <property type="nucleotide sequence ID" value="XM_018881783.1"/>
</dbReference>
<evidence type="ECO:0000313" key="8">
    <source>
        <dbReference type="Proteomes" id="UP000189580"/>
    </source>
</evidence>